<keyword evidence="2" id="KW-0614">Plasmid</keyword>
<proteinExistence type="predicted"/>
<name>A0A5S9GF75_ECOLX</name>
<organism evidence="2">
    <name type="scientific">Escherichia coli</name>
    <dbReference type="NCBI Taxonomy" id="562"/>
    <lineage>
        <taxon>Bacteria</taxon>
        <taxon>Pseudomonadati</taxon>
        <taxon>Pseudomonadota</taxon>
        <taxon>Gammaproteobacteria</taxon>
        <taxon>Enterobacterales</taxon>
        <taxon>Enterobacteriaceae</taxon>
        <taxon>Escherichia</taxon>
    </lineage>
</organism>
<dbReference type="AlphaFoldDB" id="A0A5S9GF75"/>
<reference evidence="2" key="1">
    <citation type="submission" date="2018-03" db="EMBL/GenBank/DDBJ databases">
        <authorList>
            <person name="Feng Y."/>
        </authorList>
    </citation>
    <scope>NUCLEOTIDE SEQUENCE</scope>
    <source>
        <strain evidence="2">GDZJ002</strain>
        <plasmid evidence="2">pGDZJ002-1</plasmid>
    </source>
</reference>
<accession>A0A5S9GF75</accession>
<feature type="chain" id="PRO_5024882059" evidence="1">
    <location>
        <begin position="20"/>
        <end position="103"/>
    </location>
</feature>
<protein>
    <submittedName>
        <fullName evidence="2">Conjugative transfer protein TrbG</fullName>
    </submittedName>
</protein>
<evidence type="ECO:0000313" key="2">
    <source>
        <dbReference type="EMBL" id="AWM63258.1"/>
    </source>
</evidence>
<geneLocation type="plasmid" evidence="2">
    <name>pGDZJ002-1</name>
</geneLocation>
<feature type="signal peptide" evidence="1">
    <location>
        <begin position="1"/>
        <end position="19"/>
    </location>
</feature>
<keyword evidence="1" id="KW-0732">Signal</keyword>
<evidence type="ECO:0000256" key="1">
    <source>
        <dbReference type="SAM" id="SignalP"/>
    </source>
</evidence>
<sequence>MKKSIISALILSLPLLANAAPGSDPLADQYFSNNEPSLTPQERAAIGIGQKWQTGAGSVTSKPFAGPDGAISYVYTTGQTQIVCAVLQLCDVALQPGENVNNI</sequence>
<dbReference type="EMBL" id="MH043623">
    <property type="protein sequence ID" value="AWM63258.1"/>
    <property type="molecule type" value="Genomic_DNA"/>
</dbReference>